<dbReference type="PANTHER" id="PTHR11601">
    <property type="entry name" value="CYSTEINE DESULFURYLASE FAMILY MEMBER"/>
    <property type="match status" value="1"/>
</dbReference>
<dbReference type="AlphaFoldDB" id="A0A0G9KR86"/>
<evidence type="ECO:0000256" key="2">
    <source>
        <dbReference type="ARBA" id="ARBA00050776"/>
    </source>
</evidence>
<sequence>MIKLNNLQYNPIKLDFLEDQNYSLDSLVSNFDFDDLCKKYKEKFAFSKIKTFSFSKEGFLGLFLELKGKIAVSFGECEALIEGAKLYESLGFELTWIDLNKDGSVNYQELKDKDIDFLFLSSYVMDTFFETSLYDVKNFTNAKIISNGSAKIDSLSDIVYFDNYKLCGLCLSGVILFNDENIFELLNMAFIDTLAVKCCFEALENQKFNYEVKEKFLEKLKEKLKDNIYFFVDNKHTLPYTLHFALKNIKAREIIRTLAFDNIFLSNGEGCSLGLSKPSRIIQAMGYDETTSRNAISLNFLQDFDEETILKIVDKIEQKYKQIRVLD</sequence>
<protein>
    <submittedName>
        <fullName evidence="3">Cysteine desulfurase</fullName>
    </submittedName>
</protein>
<evidence type="ECO:0000313" key="4">
    <source>
        <dbReference type="Proteomes" id="UP000035154"/>
    </source>
</evidence>
<comment type="catalytic activity">
    <reaction evidence="2">
        <text>(sulfur carrier)-H + L-cysteine = (sulfur carrier)-SH + L-alanine</text>
        <dbReference type="Rhea" id="RHEA:43892"/>
        <dbReference type="Rhea" id="RHEA-COMP:14737"/>
        <dbReference type="Rhea" id="RHEA-COMP:14739"/>
        <dbReference type="ChEBI" id="CHEBI:29917"/>
        <dbReference type="ChEBI" id="CHEBI:35235"/>
        <dbReference type="ChEBI" id="CHEBI:57972"/>
        <dbReference type="ChEBI" id="CHEBI:64428"/>
        <dbReference type="EC" id="2.8.1.7"/>
    </reaction>
</comment>
<proteinExistence type="predicted"/>
<dbReference type="Proteomes" id="UP000035154">
    <property type="component" value="Unassembled WGS sequence"/>
</dbReference>
<dbReference type="Gene3D" id="3.90.1150.10">
    <property type="entry name" value="Aspartate Aminotransferase, domain 1"/>
    <property type="match status" value="1"/>
</dbReference>
<reference evidence="3 4" key="1">
    <citation type="submission" date="2014-01" db="EMBL/GenBank/DDBJ databases">
        <title>Development of a Comparative Genomic Fingerprinting Assay for High Resolution Genotyping of Arcobacter butzleri.</title>
        <authorList>
            <person name="Webb A.L."/>
            <person name="Inglis G.D."/>
            <person name="Kruczkiewicz P."/>
            <person name="Selinger L.B."/>
            <person name="Taboada E.N."/>
        </authorList>
    </citation>
    <scope>NUCLEOTIDE SEQUENCE [LARGE SCALE GENOMIC DNA]</scope>
    <source>
        <strain evidence="3 4">L355</strain>
    </source>
</reference>
<dbReference type="InterPro" id="IPR018247">
    <property type="entry name" value="EF_Hand_1_Ca_BS"/>
</dbReference>
<dbReference type="PATRIC" id="fig|1447263.3.peg.1553"/>
<comment type="caution">
    <text evidence="3">The sequence shown here is derived from an EMBL/GenBank/DDBJ whole genome shotgun (WGS) entry which is preliminary data.</text>
</comment>
<gene>
    <name evidence="3" type="ORF">AF80_07940</name>
</gene>
<dbReference type="RefSeq" id="WP_046998508.1">
    <property type="nucleotide sequence ID" value="NZ_JAIW01000054.1"/>
</dbReference>
<name>A0A0G9KR86_9BACT</name>
<dbReference type="PANTHER" id="PTHR11601:SF34">
    <property type="entry name" value="CYSTEINE DESULFURASE"/>
    <property type="match status" value="1"/>
</dbReference>
<evidence type="ECO:0000256" key="1">
    <source>
        <dbReference type="ARBA" id="ARBA00001933"/>
    </source>
</evidence>
<dbReference type="PROSITE" id="PS00018">
    <property type="entry name" value="EF_HAND_1"/>
    <property type="match status" value="1"/>
</dbReference>
<comment type="cofactor">
    <cofactor evidence="1">
        <name>pyridoxal 5'-phosphate</name>
        <dbReference type="ChEBI" id="CHEBI:597326"/>
    </cofactor>
</comment>
<dbReference type="EMBL" id="JAIW01000054">
    <property type="protein sequence ID" value="KLE08996.1"/>
    <property type="molecule type" value="Genomic_DNA"/>
</dbReference>
<dbReference type="SUPFAM" id="SSF53383">
    <property type="entry name" value="PLP-dependent transferases"/>
    <property type="match status" value="1"/>
</dbReference>
<dbReference type="InterPro" id="IPR015424">
    <property type="entry name" value="PyrdxlP-dep_Trfase"/>
</dbReference>
<accession>A0A0G9KR86</accession>
<evidence type="ECO:0000313" key="3">
    <source>
        <dbReference type="EMBL" id="KLE08996.1"/>
    </source>
</evidence>
<dbReference type="GO" id="GO:0031071">
    <property type="term" value="F:cysteine desulfurase activity"/>
    <property type="evidence" value="ECO:0007669"/>
    <property type="project" value="UniProtKB-EC"/>
</dbReference>
<organism evidence="3 4">
    <name type="scientific">Aliarcobacter butzleri L355</name>
    <dbReference type="NCBI Taxonomy" id="1447263"/>
    <lineage>
        <taxon>Bacteria</taxon>
        <taxon>Pseudomonadati</taxon>
        <taxon>Campylobacterota</taxon>
        <taxon>Epsilonproteobacteria</taxon>
        <taxon>Campylobacterales</taxon>
        <taxon>Arcobacteraceae</taxon>
        <taxon>Aliarcobacter</taxon>
    </lineage>
</organism>
<dbReference type="InterPro" id="IPR015422">
    <property type="entry name" value="PyrdxlP-dep_Trfase_small"/>
</dbReference>